<reference evidence="1 2" key="1">
    <citation type="journal article" date="2016" name="Nat. Commun.">
        <title>Ectomycorrhizal ecology is imprinted in the genome of the dominant symbiotic fungus Cenococcum geophilum.</title>
        <authorList>
            <consortium name="DOE Joint Genome Institute"/>
            <person name="Peter M."/>
            <person name="Kohler A."/>
            <person name="Ohm R.A."/>
            <person name="Kuo A."/>
            <person name="Krutzmann J."/>
            <person name="Morin E."/>
            <person name="Arend M."/>
            <person name="Barry K.W."/>
            <person name="Binder M."/>
            <person name="Choi C."/>
            <person name="Clum A."/>
            <person name="Copeland A."/>
            <person name="Grisel N."/>
            <person name="Haridas S."/>
            <person name="Kipfer T."/>
            <person name="LaButti K."/>
            <person name="Lindquist E."/>
            <person name="Lipzen A."/>
            <person name="Maire R."/>
            <person name="Meier B."/>
            <person name="Mihaltcheva S."/>
            <person name="Molinier V."/>
            <person name="Murat C."/>
            <person name="Poggeler S."/>
            <person name="Quandt C.A."/>
            <person name="Sperisen C."/>
            <person name="Tritt A."/>
            <person name="Tisserant E."/>
            <person name="Crous P.W."/>
            <person name="Henrissat B."/>
            <person name="Nehls U."/>
            <person name="Egli S."/>
            <person name="Spatafora J.W."/>
            <person name="Grigoriev I.V."/>
            <person name="Martin F.M."/>
        </authorList>
    </citation>
    <scope>NUCLEOTIDE SEQUENCE [LARGE SCALE GENOMIC DNA]</scope>
    <source>
        <strain evidence="1 2">CBS 459.81</strain>
    </source>
</reference>
<proteinExistence type="predicted"/>
<dbReference type="Proteomes" id="UP000250266">
    <property type="component" value="Unassembled WGS sequence"/>
</dbReference>
<gene>
    <name evidence="1" type="ORF">K432DRAFT_439679</name>
</gene>
<evidence type="ECO:0000313" key="1">
    <source>
        <dbReference type="EMBL" id="OCK84965.1"/>
    </source>
</evidence>
<keyword evidence="2" id="KW-1185">Reference proteome</keyword>
<accession>A0A8E2JJH9</accession>
<dbReference type="AlphaFoldDB" id="A0A8E2JJH9"/>
<evidence type="ECO:0000313" key="2">
    <source>
        <dbReference type="Proteomes" id="UP000250266"/>
    </source>
</evidence>
<name>A0A8E2JJH9_9PEZI</name>
<dbReference type="EMBL" id="KV744827">
    <property type="protein sequence ID" value="OCK84965.1"/>
    <property type="molecule type" value="Genomic_DNA"/>
</dbReference>
<protein>
    <submittedName>
        <fullName evidence="1">Uncharacterized protein</fullName>
    </submittedName>
</protein>
<organism evidence="1 2">
    <name type="scientific">Lepidopterella palustris CBS 459.81</name>
    <dbReference type="NCBI Taxonomy" id="1314670"/>
    <lineage>
        <taxon>Eukaryota</taxon>
        <taxon>Fungi</taxon>
        <taxon>Dikarya</taxon>
        <taxon>Ascomycota</taxon>
        <taxon>Pezizomycotina</taxon>
        <taxon>Dothideomycetes</taxon>
        <taxon>Pleosporomycetidae</taxon>
        <taxon>Mytilinidiales</taxon>
        <taxon>Argynnaceae</taxon>
        <taxon>Lepidopterella</taxon>
    </lineage>
</organism>
<sequence>MDGSRFSAMSSLSFNSSRNTILRRFCFRLSESNRCCVVSFVSIMYVLADSVSRVTIVGYSVQTAGILLHLLRPLLGFLRKIFLWTAWGPVVWLARFLPEMPSTLAEIRGEIETRVQRAESASNMLHRQHATTLANAIASGTEAVTAATRVQAEDRREMLAFRLEMAGMKRSMEFLLSERERFIREASGGDSGPHNRLSPSPFIVETEPWEGAPTSLWDGCVLGIFPGFDDIHEVPHRLQQVKYFVRVRTGLTA</sequence>